<feature type="domain" description="Peptidase S1" evidence="3">
    <location>
        <begin position="701"/>
        <end position="941"/>
    </location>
</feature>
<dbReference type="GO" id="GO:0006508">
    <property type="term" value="P:proteolysis"/>
    <property type="evidence" value="ECO:0007669"/>
    <property type="project" value="InterPro"/>
</dbReference>
<evidence type="ECO:0000313" key="5">
    <source>
        <dbReference type="EnsemblMetazoa" id="CPIJ004302-PA"/>
    </source>
</evidence>
<dbReference type="CDD" id="cd00190">
    <property type="entry name" value="Tryp_SPc"/>
    <property type="match status" value="1"/>
</dbReference>
<dbReference type="FunFam" id="2.40.10.10:FF:000082">
    <property type="entry name" value="Plasma kallikrein"/>
    <property type="match status" value="1"/>
</dbReference>
<sequence length="945" mass="102898">MARPLPDNWVCWHGFTCERAIHFLNGSPRPYFIGFDGPFCMFKISEHKTLKERLPVRAARQAELDLPLLLLLLVRPGPTFTSLSDGRRDQTNLVSKFATGTFWDQTQADWEGEEGGGGDGIRIKDMEGLLDSITSTEDAKGCPGVCVHTLATLICYEVLEDIPCPSPSMRCCVESQAAAANISTTTARPRPTTTTRAPTTTTPKPTTEAKIKEKEKDNKSNSTCPGVCVADRIAEYCEAYLTTSGLCKSGTKCCVSRDIYPDKTPADLYVPTAHYESKVNKTTTPKPHTRTTEKPTTPEEPIRSKTNPPPKPTKPTPPKHKQGQASNQQGAVHKACEGECVNGLFALFCDDVDSEAFCPNEGSCCVTGTSEDTKQEVVTTTRRPATPPPLPRCPGFCMLNIMAAFCERPSVLIQHTSNCKRGSVCCDNTKVPVTRPPPRRPPPPPPTTTHAPTTTAAPDPREECPGSCIVGLLSFTCFRNAEMTDLFKCKKSGTQCCAPKSRIQEAQMAAGKIKLPNETANYPPPPNMVAQPYPPQAPPMPPPQQQQPQGGYGPPVPNTYPGPVSNNIYEVQPTQQPIHQHSQPIYEPLPTTTTARPQVYSKYVCGVKGTSRGARSFLSRIALEHAVAPSRSRTGRHIEMENIYRSKSTERLVLGHSIVPIPIIYHDHNDTIPEDILNHPSISRTNTTTTKYWNSHRQARVVGGEDGENGEWCWQVALINSLNQYLCGAALIGTQWVLTAAHCVTNIVRSGDAIYVRVGDYDLTRKYGSPGAQTLRVATTYIHHNHNSQTLDNDIALLKLHGQAELRDGVCLVCLPARGVNHAAGKRCTVTGYGYMGEAGPIPLRVREAEIPIVSDAECIRKVNAVTEKIFILPASSFCAGGEEGNDACQGDGGGPLVCQDDGFYELAGLVSWGFGCGRVDVPGVYVKVSSFIGWINQIISVNNL</sequence>
<evidence type="ECO:0000259" key="3">
    <source>
        <dbReference type="PROSITE" id="PS50240"/>
    </source>
</evidence>
<feature type="compositionally biased region" description="Pro residues" evidence="2">
    <location>
        <begin position="522"/>
        <end position="545"/>
    </location>
</feature>
<feature type="region of interest" description="Disordered" evidence="2">
    <location>
        <begin position="184"/>
        <end position="223"/>
    </location>
</feature>
<evidence type="ECO:0000256" key="1">
    <source>
        <dbReference type="ARBA" id="ARBA00024195"/>
    </source>
</evidence>
<dbReference type="HOGENOM" id="CLU_008987_0_0_1"/>
<feature type="compositionally biased region" description="Low complexity" evidence="2">
    <location>
        <begin position="448"/>
        <end position="458"/>
    </location>
</feature>
<feature type="region of interest" description="Disordered" evidence="2">
    <location>
        <begin position="278"/>
        <end position="328"/>
    </location>
</feature>
<protein>
    <submittedName>
        <fullName evidence="4 5">Masquerade</fullName>
    </submittedName>
</protein>
<feature type="compositionally biased region" description="Low complexity" evidence="2">
    <location>
        <begin position="184"/>
        <end position="206"/>
    </location>
</feature>
<dbReference type="AlphaFoldDB" id="B0WB60"/>
<feature type="compositionally biased region" description="Basic and acidic residues" evidence="2">
    <location>
        <begin position="207"/>
        <end position="219"/>
    </location>
</feature>
<reference evidence="5" key="2">
    <citation type="submission" date="2020-05" db="UniProtKB">
        <authorList>
            <consortium name="EnsemblMetazoa"/>
        </authorList>
    </citation>
    <scope>IDENTIFICATION</scope>
    <source>
        <strain evidence="5">JHB</strain>
    </source>
</reference>
<dbReference type="PANTHER" id="PTHR24258:SF140">
    <property type="entry name" value="BCDNA.GH08420-RELATED"/>
    <property type="match status" value="1"/>
</dbReference>
<feature type="region of interest" description="Disordered" evidence="2">
    <location>
        <begin position="516"/>
        <end position="568"/>
    </location>
</feature>
<dbReference type="InterPro" id="IPR001254">
    <property type="entry name" value="Trypsin_dom"/>
</dbReference>
<dbReference type="PROSITE" id="PS00134">
    <property type="entry name" value="TRYPSIN_HIS"/>
    <property type="match status" value="1"/>
</dbReference>
<comment type="similarity">
    <text evidence="1">Belongs to the peptidase S1 family. CLIP subfamily.</text>
</comment>
<dbReference type="InterPro" id="IPR001314">
    <property type="entry name" value="Peptidase_S1A"/>
</dbReference>
<dbReference type="PRINTS" id="PR00722">
    <property type="entry name" value="CHYMOTRYPSIN"/>
</dbReference>
<name>B0WB60_CULQU</name>
<dbReference type="InterPro" id="IPR009003">
    <property type="entry name" value="Peptidase_S1_PA"/>
</dbReference>
<dbReference type="Pfam" id="PF18398">
    <property type="entry name" value="CLIP_SPH_mas"/>
    <property type="match status" value="5"/>
</dbReference>
<dbReference type="MEROPS" id="S01.024"/>
<dbReference type="SMART" id="SM00020">
    <property type="entry name" value="Tryp_SPc"/>
    <property type="match status" value="1"/>
</dbReference>
<organism>
    <name type="scientific">Culex quinquefasciatus</name>
    <name type="common">Southern house mosquito</name>
    <name type="synonym">Culex pungens</name>
    <dbReference type="NCBI Taxonomy" id="7176"/>
    <lineage>
        <taxon>Eukaryota</taxon>
        <taxon>Metazoa</taxon>
        <taxon>Ecdysozoa</taxon>
        <taxon>Arthropoda</taxon>
        <taxon>Hexapoda</taxon>
        <taxon>Insecta</taxon>
        <taxon>Pterygota</taxon>
        <taxon>Neoptera</taxon>
        <taxon>Endopterygota</taxon>
        <taxon>Diptera</taxon>
        <taxon>Nematocera</taxon>
        <taxon>Culicoidea</taxon>
        <taxon>Culicidae</taxon>
        <taxon>Culicinae</taxon>
        <taxon>Culicini</taxon>
        <taxon>Culex</taxon>
        <taxon>Culex</taxon>
    </lineage>
</organism>
<evidence type="ECO:0000256" key="2">
    <source>
        <dbReference type="SAM" id="MobiDB-lite"/>
    </source>
</evidence>
<evidence type="ECO:0000313" key="4">
    <source>
        <dbReference type="EMBL" id="EDS42125.1"/>
    </source>
</evidence>
<dbReference type="EMBL" id="DS231877">
    <property type="protein sequence ID" value="EDS42125.1"/>
    <property type="molecule type" value="Genomic_DNA"/>
</dbReference>
<dbReference type="Gene3D" id="2.40.10.10">
    <property type="entry name" value="Trypsin-like serine proteases"/>
    <property type="match status" value="1"/>
</dbReference>
<keyword evidence="6" id="KW-1185">Reference proteome</keyword>
<dbReference type="PANTHER" id="PTHR24258">
    <property type="entry name" value="SERINE PROTEASE-RELATED"/>
    <property type="match status" value="1"/>
</dbReference>
<dbReference type="InterPro" id="IPR040479">
    <property type="entry name" value="CLIP_SPH_mas"/>
</dbReference>
<dbReference type="InParanoid" id="B0WB60"/>
<feature type="region of interest" description="Disordered" evidence="2">
    <location>
        <begin position="430"/>
        <end position="461"/>
    </location>
</feature>
<evidence type="ECO:0000313" key="6">
    <source>
        <dbReference type="Proteomes" id="UP000002320"/>
    </source>
</evidence>
<accession>B0WB60</accession>
<feature type="compositionally biased region" description="Pro residues" evidence="2">
    <location>
        <begin position="307"/>
        <end position="316"/>
    </location>
</feature>
<reference evidence="4" key="1">
    <citation type="submission" date="2007-03" db="EMBL/GenBank/DDBJ databases">
        <title>Annotation of Culex pipiens quinquefasciatus.</title>
        <authorList>
            <consortium name="The Broad Institute Genome Sequencing Platform"/>
            <person name="Atkinson P.W."/>
            <person name="Hemingway J."/>
            <person name="Christensen B.M."/>
            <person name="Higgs S."/>
            <person name="Kodira C."/>
            <person name="Hannick L."/>
            <person name="Megy K."/>
            <person name="O'Leary S."/>
            <person name="Pearson M."/>
            <person name="Haas B.J."/>
            <person name="Mauceli E."/>
            <person name="Wortman J.R."/>
            <person name="Lee N.H."/>
            <person name="Guigo R."/>
            <person name="Stanke M."/>
            <person name="Alvarado L."/>
            <person name="Amedeo P."/>
            <person name="Antoine C.H."/>
            <person name="Arensburger P."/>
            <person name="Bidwell S.L."/>
            <person name="Crawford M."/>
            <person name="Camaro F."/>
            <person name="Devon K."/>
            <person name="Engels R."/>
            <person name="Hammond M."/>
            <person name="Howarth C."/>
            <person name="Koehrsen M."/>
            <person name="Lawson D."/>
            <person name="Montgomery P."/>
            <person name="Nene V."/>
            <person name="Nusbaum C."/>
            <person name="Puiu D."/>
            <person name="Romero-Severson J."/>
            <person name="Severson D.W."/>
            <person name="Shumway M."/>
            <person name="Sisk P."/>
            <person name="Stolte C."/>
            <person name="Zeng Q."/>
            <person name="Eisenstadt E."/>
            <person name="Fraser-Liggett C."/>
            <person name="Strausberg R."/>
            <person name="Galagan J."/>
            <person name="Birren B."/>
            <person name="Collins F.H."/>
        </authorList>
    </citation>
    <scope>NUCLEOTIDE SEQUENCE [LARGE SCALE GENOMIC DNA]</scope>
    <source>
        <strain evidence="4">JHB</strain>
    </source>
</reference>
<feature type="compositionally biased region" description="Pro residues" evidence="2">
    <location>
        <begin position="434"/>
        <end position="447"/>
    </location>
</feature>
<feature type="compositionally biased region" description="Basic and acidic residues" evidence="2">
    <location>
        <begin position="290"/>
        <end position="303"/>
    </location>
</feature>
<dbReference type="VEuPathDB" id="VectorBase:CQUJHB001218"/>
<dbReference type="OrthoDB" id="6437225at2759"/>
<dbReference type="eggNOG" id="KOG3627">
    <property type="taxonomic scope" value="Eukaryota"/>
</dbReference>
<gene>
    <name evidence="5" type="primary">6035822</name>
    <name evidence="4" type="ORF">CpipJ_CPIJ004302</name>
</gene>
<dbReference type="GO" id="GO:0004252">
    <property type="term" value="F:serine-type endopeptidase activity"/>
    <property type="evidence" value="ECO:0007669"/>
    <property type="project" value="InterPro"/>
</dbReference>
<dbReference type="PROSITE" id="PS50240">
    <property type="entry name" value="TRYPSIN_DOM"/>
    <property type="match status" value="1"/>
</dbReference>
<dbReference type="EnsemblMetazoa" id="CPIJ004302-RA">
    <property type="protein sequence ID" value="CPIJ004302-PA"/>
    <property type="gene ID" value="CPIJ004302"/>
</dbReference>
<dbReference type="Pfam" id="PF00089">
    <property type="entry name" value="Trypsin"/>
    <property type="match status" value="1"/>
</dbReference>
<dbReference type="KEGG" id="cqu:CpipJ_CPIJ004302"/>
<dbReference type="VEuPathDB" id="VectorBase:CPIJ004302"/>
<dbReference type="SUPFAM" id="SSF50494">
    <property type="entry name" value="Trypsin-like serine proteases"/>
    <property type="match status" value="1"/>
</dbReference>
<dbReference type="Proteomes" id="UP000002320">
    <property type="component" value="Unassembled WGS sequence"/>
</dbReference>
<dbReference type="OMA" id="CIENAPG"/>
<dbReference type="InterPro" id="IPR018114">
    <property type="entry name" value="TRYPSIN_HIS"/>
</dbReference>
<proteinExistence type="inferred from homology"/>
<dbReference type="STRING" id="7176.B0WB60"/>
<dbReference type="InterPro" id="IPR043504">
    <property type="entry name" value="Peptidase_S1_PA_chymotrypsin"/>
</dbReference>